<dbReference type="PANTHER" id="PTHR36385:SF1">
    <property type="entry name" value="OS07G0562900 PROTEIN"/>
    <property type="match status" value="1"/>
</dbReference>
<reference evidence="2 3" key="1">
    <citation type="journal article" date="2013" name="BMC Genomics">
        <title>The miniature genome of a carnivorous plant Genlisea aurea contains a low number of genes and short non-coding sequences.</title>
        <authorList>
            <person name="Leushkin E.V."/>
            <person name="Sutormin R.A."/>
            <person name="Nabieva E.R."/>
            <person name="Penin A.A."/>
            <person name="Kondrashov A.S."/>
            <person name="Logacheva M.D."/>
        </authorList>
    </citation>
    <scope>NUCLEOTIDE SEQUENCE [LARGE SCALE GENOMIC DNA]</scope>
</reference>
<proteinExistence type="predicted"/>
<protein>
    <submittedName>
        <fullName evidence="2">Uncharacterized protein</fullName>
    </submittedName>
</protein>
<evidence type="ECO:0000313" key="2">
    <source>
        <dbReference type="EMBL" id="EPS68248.1"/>
    </source>
</evidence>
<dbReference type="Proteomes" id="UP000015453">
    <property type="component" value="Unassembled WGS sequence"/>
</dbReference>
<comment type="caution">
    <text evidence="2">The sequence shown here is derived from an EMBL/GenBank/DDBJ whole genome shotgun (WGS) entry which is preliminary data.</text>
</comment>
<accession>S8DY90</accession>
<feature type="region of interest" description="Disordered" evidence="1">
    <location>
        <begin position="22"/>
        <end position="85"/>
    </location>
</feature>
<feature type="compositionally biased region" description="Basic and acidic residues" evidence="1">
    <location>
        <begin position="62"/>
        <end position="74"/>
    </location>
</feature>
<feature type="compositionally biased region" description="Basic residues" evidence="1">
    <location>
        <begin position="75"/>
        <end position="85"/>
    </location>
</feature>
<dbReference type="EMBL" id="AUSU01002697">
    <property type="protein sequence ID" value="EPS68248.1"/>
    <property type="molecule type" value="Genomic_DNA"/>
</dbReference>
<name>S8DY90_9LAMI</name>
<evidence type="ECO:0000256" key="1">
    <source>
        <dbReference type="SAM" id="MobiDB-lite"/>
    </source>
</evidence>
<dbReference type="AlphaFoldDB" id="S8DY90"/>
<feature type="compositionally biased region" description="Basic residues" evidence="1">
    <location>
        <begin position="33"/>
        <end position="53"/>
    </location>
</feature>
<keyword evidence="3" id="KW-1185">Reference proteome</keyword>
<gene>
    <name evidence="2" type="ORF">M569_06522</name>
</gene>
<organism evidence="2 3">
    <name type="scientific">Genlisea aurea</name>
    <dbReference type="NCBI Taxonomy" id="192259"/>
    <lineage>
        <taxon>Eukaryota</taxon>
        <taxon>Viridiplantae</taxon>
        <taxon>Streptophyta</taxon>
        <taxon>Embryophyta</taxon>
        <taxon>Tracheophyta</taxon>
        <taxon>Spermatophyta</taxon>
        <taxon>Magnoliopsida</taxon>
        <taxon>eudicotyledons</taxon>
        <taxon>Gunneridae</taxon>
        <taxon>Pentapetalae</taxon>
        <taxon>asterids</taxon>
        <taxon>lamiids</taxon>
        <taxon>Lamiales</taxon>
        <taxon>Lentibulariaceae</taxon>
        <taxon>Genlisea</taxon>
    </lineage>
</organism>
<dbReference type="OrthoDB" id="1930685at2759"/>
<dbReference type="PANTHER" id="PTHR36385">
    <property type="entry name" value="OS07G0562900 PROTEIN"/>
    <property type="match status" value="1"/>
</dbReference>
<evidence type="ECO:0000313" key="3">
    <source>
        <dbReference type="Proteomes" id="UP000015453"/>
    </source>
</evidence>
<sequence length="85" mass="9175">MDVDAAGGNDLYADGCQAMDVSETGASGGGQLRKVKKGRPMKRSMNARKKKALSKAVSQSEKSSEKLSRSETKILRTKSAKHLYD</sequence>